<dbReference type="OrthoDB" id="6627613at2759"/>
<protein>
    <submittedName>
        <fullName evidence="1 3">Uncharacterized protein</fullName>
    </submittedName>
</protein>
<name>A0A183SUE2_SCHSO</name>
<reference evidence="3" key="1">
    <citation type="submission" date="2016-06" db="UniProtKB">
        <authorList>
            <consortium name="WormBaseParasite"/>
        </authorList>
    </citation>
    <scope>IDENTIFICATION</scope>
</reference>
<keyword evidence="2" id="KW-1185">Reference proteome</keyword>
<dbReference type="EMBL" id="UYSU01034339">
    <property type="protein sequence ID" value="VDL94225.1"/>
    <property type="molecule type" value="Genomic_DNA"/>
</dbReference>
<reference evidence="1 2" key="2">
    <citation type="submission" date="2018-11" db="EMBL/GenBank/DDBJ databases">
        <authorList>
            <consortium name="Pathogen Informatics"/>
        </authorList>
    </citation>
    <scope>NUCLEOTIDE SEQUENCE [LARGE SCALE GENOMIC DNA]</scope>
    <source>
        <strain evidence="1 2">NST_G2</strain>
    </source>
</reference>
<sequence length="82" mass="9346">MARKAEEIQGYADIYGLNYLYKLNKAAWGPTAKTANLLRSTYRRTLLTKKSQILKRWVIHITSVLNCPSTISVDAFDLLTQV</sequence>
<gene>
    <name evidence="1" type="ORF">SSLN_LOCUS7840</name>
</gene>
<accession>A0A183SUE2</accession>
<dbReference type="AlphaFoldDB" id="A0A183SUE2"/>
<evidence type="ECO:0000313" key="2">
    <source>
        <dbReference type="Proteomes" id="UP000275846"/>
    </source>
</evidence>
<dbReference type="Proteomes" id="UP000275846">
    <property type="component" value="Unassembled WGS sequence"/>
</dbReference>
<organism evidence="3">
    <name type="scientific">Schistocephalus solidus</name>
    <name type="common">Tapeworm</name>
    <dbReference type="NCBI Taxonomy" id="70667"/>
    <lineage>
        <taxon>Eukaryota</taxon>
        <taxon>Metazoa</taxon>
        <taxon>Spiralia</taxon>
        <taxon>Lophotrochozoa</taxon>
        <taxon>Platyhelminthes</taxon>
        <taxon>Cestoda</taxon>
        <taxon>Eucestoda</taxon>
        <taxon>Diphyllobothriidea</taxon>
        <taxon>Diphyllobothriidae</taxon>
        <taxon>Schistocephalus</taxon>
    </lineage>
</organism>
<evidence type="ECO:0000313" key="3">
    <source>
        <dbReference type="WBParaSite" id="SSLN_0000813901-mRNA-1"/>
    </source>
</evidence>
<proteinExistence type="predicted"/>
<dbReference type="WBParaSite" id="SSLN_0000813901-mRNA-1">
    <property type="protein sequence ID" value="SSLN_0000813901-mRNA-1"/>
    <property type="gene ID" value="SSLN_0000813901"/>
</dbReference>
<evidence type="ECO:0000313" key="1">
    <source>
        <dbReference type="EMBL" id="VDL94225.1"/>
    </source>
</evidence>